<reference evidence="4 5" key="1">
    <citation type="journal article" date="2009" name="Genome Res.">
        <title>Comparative genomics of protoploid Saccharomycetaceae.</title>
        <authorList>
            <consortium name="The Genolevures Consortium"/>
            <person name="Souciet J.-L."/>
            <person name="Dujon B."/>
            <person name="Gaillardin C."/>
            <person name="Johnston M."/>
            <person name="Baret P.V."/>
            <person name="Cliften P."/>
            <person name="Sherman D.J."/>
            <person name="Weissenbach J."/>
            <person name="Westhof E."/>
            <person name="Wincker P."/>
            <person name="Jubin C."/>
            <person name="Poulain J."/>
            <person name="Barbe V."/>
            <person name="Segurens B."/>
            <person name="Artiguenave F."/>
            <person name="Anthouard V."/>
            <person name="Vacherie B."/>
            <person name="Val M.-E."/>
            <person name="Fulton R.S."/>
            <person name="Minx P."/>
            <person name="Wilson R."/>
            <person name="Durrens P."/>
            <person name="Jean G."/>
            <person name="Marck C."/>
            <person name="Martin T."/>
            <person name="Nikolski M."/>
            <person name="Rolland T."/>
            <person name="Seret M.-L."/>
            <person name="Casaregola S."/>
            <person name="Despons L."/>
            <person name="Fairhead C."/>
            <person name="Fischer G."/>
            <person name="Lafontaine I."/>
            <person name="Leh V."/>
            <person name="Lemaire M."/>
            <person name="de Montigny J."/>
            <person name="Neuveglise C."/>
            <person name="Thierry A."/>
            <person name="Blanc-Lenfle I."/>
            <person name="Bleykasten C."/>
            <person name="Diffels J."/>
            <person name="Fritsch E."/>
            <person name="Frangeul L."/>
            <person name="Goeffon A."/>
            <person name="Jauniaux N."/>
            <person name="Kachouri-Lafond R."/>
            <person name="Payen C."/>
            <person name="Potier S."/>
            <person name="Pribylova L."/>
            <person name="Ozanne C."/>
            <person name="Richard G.-F."/>
            <person name="Sacerdot C."/>
            <person name="Straub M.-L."/>
            <person name="Talla E."/>
        </authorList>
    </citation>
    <scope>NUCLEOTIDE SEQUENCE [LARGE SCALE GENOMIC DNA]</scope>
    <source>
        <strain evidence="5">ATCC 56472 / CBS 6340 / NRRL Y-8284</strain>
    </source>
</reference>
<proteinExistence type="inferred from homology"/>
<feature type="region of interest" description="Disordered" evidence="2">
    <location>
        <begin position="1"/>
        <end position="69"/>
    </location>
</feature>
<dbReference type="GO" id="GO:0005730">
    <property type="term" value="C:nucleolus"/>
    <property type="evidence" value="ECO:0007669"/>
    <property type="project" value="TreeGrafter"/>
</dbReference>
<dbReference type="RefSeq" id="XP_002555011.1">
    <property type="nucleotide sequence ID" value="XM_002554965.1"/>
</dbReference>
<accession>C5DJT5</accession>
<dbReference type="Proteomes" id="UP000002036">
    <property type="component" value="Chromosome F"/>
</dbReference>
<dbReference type="GO" id="GO:0000447">
    <property type="term" value="P:endonucleolytic cleavage in ITS1 to separate SSU-rRNA from 5.8S rRNA and LSU-rRNA from tricistronic rRNA transcript (SSU-rRNA, 5.8S rRNA, LSU-rRNA)"/>
    <property type="evidence" value="ECO:0007669"/>
    <property type="project" value="TreeGrafter"/>
</dbReference>
<feature type="compositionally biased region" description="Basic residues" evidence="2">
    <location>
        <begin position="516"/>
        <end position="534"/>
    </location>
</feature>
<feature type="region of interest" description="Disordered" evidence="2">
    <location>
        <begin position="367"/>
        <end position="437"/>
    </location>
</feature>
<feature type="compositionally biased region" description="Basic and acidic residues" evidence="2">
    <location>
        <begin position="290"/>
        <end position="308"/>
    </location>
</feature>
<dbReference type="Pfam" id="PF12936">
    <property type="entry name" value="Kri1_C"/>
    <property type="match status" value="1"/>
</dbReference>
<sequence>MPRKKSAAKRARESIQKEATKENTSVSEPKSRGPSKDNQNSDTSPKDLSEAEDESSSSEEEDDYGELVTEEVESGINQVLEAIKNNDKKLFDPSVRFFEDPKSAAAKLAKARKEKPVYLKDYHRMNILSGDALKDEDDEEMQTVDGKQSFVAQQKEEKDQLLEEIQDQFAEKEGSGDDSEDEGDFLVKKAPSKAQKVSDTSLPNPEVDDEKFLEAFVSKHAWIPKEGDREVNLDGPGMEEDDEEFDNAAEQFENAYNFRYEDPNAAEIVSYARNQATLRRSTSNSRRRKRDEEKREKTAEKMEKEMAVQKKKKEKVNKLTDVLEQVRKEYGAEIDEATVQKLTSTLLNGDFKDDQWDAVVSELFNEEYYNQEGKPTWDEDDEIMGDLYREGNKEEDADEDNNEEGETEEGPARKKSRRELKEEKRSKKKDKKKVSEMVETALEGNKLALVDEVEEERKSRARTKEEEDVKFRYREVSPESFGLTNREIFEADDGALNDFIGLKKFAPYRAKELRAKDRRKVTKSRRMREWKKKVFGSEEGLKDDASSQTQSQEKKHSKKAKK</sequence>
<dbReference type="PANTHER" id="PTHR14490:SF5">
    <property type="entry name" value="PROTEIN KRI1 HOMOLOG"/>
    <property type="match status" value="1"/>
</dbReference>
<feature type="compositionally biased region" description="Basic and acidic residues" evidence="2">
    <location>
        <begin position="10"/>
        <end position="21"/>
    </location>
</feature>
<dbReference type="HOGENOM" id="CLU_009647_3_0_1"/>
<dbReference type="EMBL" id="CU928170">
    <property type="protein sequence ID" value="CAR24574.1"/>
    <property type="molecule type" value="Genomic_DNA"/>
</dbReference>
<name>C5DJT5_LACTC</name>
<organism evidence="4 5">
    <name type="scientific">Lachancea thermotolerans (strain ATCC 56472 / CBS 6340 / NRRL Y-8284)</name>
    <name type="common">Yeast</name>
    <name type="synonym">Kluyveromyces thermotolerans</name>
    <dbReference type="NCBI Taxonomy" id="559295"/>
    <lineage>
        <taxon>Eukaryota</taxon>
        <taxon>Fungi</taxon>
        <taxon>Dikarya</taxon>
        <taxon>Ascomycota</taxon>
        <taxon>Saccharomycotina</taxon>
        <taxon>Saccharomycetes</taxon>
        <taxon>Saccharomycetales</taxon>
        <taxon>Saccharomycetaceae</taxon>
        <taxon>Lachancea</taxon>
    </lineage>
</organism>
<dbReference type="InterPro" id="IPR018034">
    <property type="entry name" value="Kri1"/>
</dbReference>
<dbReference type="OrthoDB" id="10252032at2759"/>
<protein>
    <submittedName>
        <fullName evidence="4">KLTH0F18986p</fullName>
    </submittedName>
</protein>
<evidence type="ECO:0000256" key="1">
    <source>
        <dbReference type="ARBA" id="ARBA00007473"/>
    </source>
</evidence>
<dbReference type="STRING" id="559295.C5DJT5"/>
<feature type="domain" description="Kri1-like C-terminal" evidence="3">
    <location>
        <begin position="453"/>
        <end position="534"/>
    </location>
</feature>
<dbReference type="PANTHER" id="PTHR14490">
    <property type="entry name" value="ZINC FINGER, ZZ TYPE"/>
    <property type="match status" value="1"/>
</dbReference>
<dbReference type="FunCoup" id="C5DJT5">
    <property type="interactions" value="711"/>
</dbReference>
<keyword evidence="5" id="KW-1185">Reference proteome</keyword>
<dbReference type="KEGG" id="lth:KLTH0F18986g"/>
<dbReference type="eggNOG" id="KOG2409">
    <property type="taxonomic scope" value="Eukaryota"/>
</dbReference>
<dbReference type="Pfam" id="PF05178">
    <property type="entry name" value="Kri1"/>
    <property type="match status" value="1"/>
</dbReference>
<feature type="region of interest" description="Disordered" evidence="2">
    <location>
        <begin position="272"/>
        <end position="314"/>
    </location>
</feature>
<dbReference type="InterPro" id="IPR024626">
    <property type="entry name" value="Kri1-like_C"/>
</dbReference>
<evidence type="ECO:0000313" key="5">
    <source>
        <dbReference type="Proteomes" id="UP000002036"/>
    </source>
</evidence>
<dbReference type="OMA" id="KIMATRH"/>
<evidence type="ECO:0000259" key="3">
    <source>
        <dbReference type="Pfam" id="PF12936"/>
    </source>
</evidence>
<feature type="region of interest" description="Disordered" evidence="2">
    <location>
        <begin position="516"/>
        <end position="562"/>
    </location>
</feature>
<evidence type="ECO:0000256" key="2">
    <source>
        <dbReference type="SAM" id="MobiDB-lite"/>
    </source>
</evidence>
<feature type="compositionally biased region" description="Acidic residues" evidence="2">
    <location>
        <begin position="50"/>
        <end position="69"/>
    </location>
</feature>
<dbReference type="GeneID" id="8293247"/>
<feature type="compositionally biased region" description="Basic and acidic residues" evidence="2">
    <location>
        <begin position="535"/>
        <end position="545"/>
    </location>
</feature>
<dbReference type="GO" id="GO:0030686">
    <property type="term" value="C:90S preribosome"/>
    <property type="evidence" value="ECO:0007669"/>
    <property type="project" value="TreeGrafter"/>
</dbReference>
<evidence type="ECO:0000313" key="4">
    <source>
        <dbReference type="EMBL" id="CAR24574.1"/>
    </source>
</evidence>
<comment type="similarity">
    <text evidence="1">Belongs to the KRI1 family.</text>
</comment>
<feature type="compositionally biased region" description="Acidic residues" evidence="2">
    <location>
        <begin position="395"/>
        <end position="409"/>
    </location>
</feature>
<dbReference type="InParanoid" id="C5DJT5"/>
<gene>
    <name evidence="4" type="ordered locus">KLTH0F18986g</name>
</gene>
<dbReference type="AlphaFoldDB" id="C5DJT5"/>
<feature type="region of interest" description="Disordered" evidence="2">
    <location>
        <begin position="133"/>
        <end position="207"/>
    </location>
</feature>